<dbReference type="SUPFAM" id="SSF55961">
    <property type="entry name" value="Bet v1-like"/>
    <property type="match status" value="1"/>
</dbReference>
<comment type="caution">
    <text evidence="3">The sequence shown here is derived from an EMBL/GenBank/DDBJ whole genome shotgun (WGS) entry which is preliminary data.</text>
</comment>
<dbReference type="EMBL" id="JAVFCB010000004">
    <property type="protein sequence ID" value="MDQ4213865.1"/>
    <property type="molecule type" value="Genomic_DNA"/>
</dbReference>
<gene>
    <name evidence="3" type="ORF">RBR11_08050</name>
</gene>
<accession>A0ABU0XFI0</accession>
<dbReference type="Proteomes" id="UP001230289">
    <property type="component" value="Unassembled WGS sequence"/>
</dbReference>
<proteinExistence type="inferred from homology"/>
<evidence type="ECO:0000313" key="3">
    <source>
        <dbReference type="EMBL" id="MDQ4213865.1"/>
    </source>
</evidence>
<dbReference type="Pfam" id="PF08327">
    <property type="entry name" value="AHSA1"/>
    <property type="match status" value="1"/>
</dbReference>
<keyword evidence="4" id="KW-1185">Reference proteome</keyword>
<name>A0ABU0XFI0_9MICO</name>
<feature type="domain" description="Activator of Hsp90 ATPase homologue 1/2-like C-terminal" evidence="2">
    <location>
        <begin position="15"/>
        <end position="142"/>
    </location>
</feature>
<comment type="similarity">
    <text evidence="1">Belongs to the AHA1 family.</text>
</comment>
<dbReference type="Gene3D" id="3.30.530.20">
    <property type="match status" value="1"/>
</dbReference>
<evidence type="ECO:0000256" key="1">
    <source>
        <dbReference type="ARBA" id="ARBA00006817"/>
    </source>
</evidence>
<evidence type="ECO:0000313" key="4">
    <source>
        <dbReference type="Proteomes" id="UP001230289"/>
    </source>
</evidence>
<reference evidence="3 4" key="1">
    <citation type="submission" date="2023-08" db="EMBL/GenBank/DDBJ databases">
        <title>Microbacterium sp. nov., isolated from a waste landfill.</title>
        <authorList>
            <person name="Wen W."/>
        </authorList>
    </citation>
    <scope>NUCLEOTIDE SEQUENCE [LARGE SCALE GENOMIC DNA]</scope>
    <source>
        <strain evidence="3 4">ASV81</strain>
    </source>
</reference>
<sequence>MTSEDHVATAEVEIAAPAEKVWAALTDPARSPELWFGAEVHTDWALGSPITWSGEWEGRRYQDRGEILAFEPDRLLRLTHFSPLSGEPDLPENHHTLAFTLSGDDATTHVVMTQDNNPSEEAALHSSGMWSQLLQTLKQVVEAS</sequence>
<dbReference type="InterPro" id="IPR013538">
    <property type="entry name" value="ASHA1/2-like_C"/>
</dbReference>
<dbReference type="InterPro" id="IPR023393">
    <property type="entry name" value="START-like_dom_sf"/>
</dbReference>
<protein>
    <submittedName>
        <fullName evidence="3">SRPBCC domain-containing protein</fullName>
    </submittedName>
</protein>
<dbReference type="RefSeq" id="WP_308488813.1">
    <property type="nucleotide sequence ID" value="NZ_JAVFCB010000004.1"/>
</dbReference>
<organism evidence="3 4">
    <name type="scientific">Microbacterium capsulatum</name>
    <dbReference type="NCBI Taxonomy" id="3041921"/>
    <lineage>
        <taxon>Bacteria</taxon>
        <taxon>Bacillati</taxon>
        <taxon>Actinomycetota</taxon>
        <taxon>Actinomycetes</taxon>
        <taxon>Micrococcales</taxon>
        <taxon>Microbacteriaceae</taxon>
        <taxon>Microbacterium</taxon>
    </lineage>
</organism>
<evidence type="ECO:0000259" key="2">
    <source>
        <dbReference type="Pfam" id="PF08327"/>
    </source>
</evidence>